<evidence type="ECO:0000256" key="3">
    <source>
        <dbReference type="ARBA" id="ARBA00023054"/>
    </source>
</evidence>
<keyword evidence="3 6" id="KW-0175">Coiled coil</keyword>
<dbReference type="Bgee" id="ENSOANG00000012596">
    <property type="expression patterns" value="Expressed in testis"/>
</dbReference>
<evidence type="ECO:0000313" key="10">
    <source>
        <dbReference type="Proteomes" id="UP000002279"/>
    </source>
</evidence>
<evidence type="ECO:0000256" key="6">
    <source>
        <dbReference type="SAM" id="Coils"/>
    </source>
</evidence>
<dbReference type="PANTHER" id="PTHR45616:SF31">
    <property type="entry name" value="KERATIN, TYPE II CYTOSKELETAL 73"/>
    <property type="match status" value="1"/>
</dbReference>
<reference evidence="9" key="2">
    <citation type="submission" date="2025-08" db="UniProtKB">
        <authorList>
            <consortium name="Ensembl"/>
        </authorList>
    </citation>
    <scope>IDENTIFICATION</scope>
    <source>
        <strain evidence="9">Glennie</strain>
    </source>
</reference>
<dbReference type="FunFam" id="1.20.5.1160:FF:000001">
    <property type="entry name" value="Keratin type II"/>
    <property type="match status" value="1"/>
</dbReference>
<feature type="coiled-coil region" evidence="6">
    <location>
        <begin position="197"/>
        <end position="245"/>
    </location>
</feature>
<dbReference type="Proteomes" id="UP000002279">
    <property type="component" value="Chromosome 10"/>
</dbReference>
<dbReference type="Gene3D" id="1.20.5.1160">
    <property type="entry name" value="Vasodilator-stimulated phosphoprotein"/>
    <property type="match status" value="1"/>
</dbReference>
<dbReference type="Ensembl" id="ENSOANT00000019917.2">
    <property type="protein sequence ID" value="ENSOANP00000019914.2"/>
    <property type="gene ID" value="ENSOANG00000012596.3"/>
</dbReference>
<dbReference type="InterPro" id="IPR039008">
    <property type="entry name" value="IF_rod_dom"/>
</dbReference>
<dbReference type="GO" id="GO:0030280">
    <property type="term" value="F:structural constituent of skin epidermis"/>
    <property type="evidence" value="ECO:0000318"/>
    <property type="project" value="GO_Central"/>
</dbReference>
<evidence type="ECO:0000256" key="2">
    <source>
        <dbReference type="ARBA" id="ARBA00022754"/>
    </source>
</evidence>
<evidence type="ECO:0000313" key="9">
    <source>
        <dbReference type="Ensembl" id="ENSOANP00000019914.2"/>
    </source>
</evidence>
<dbReference type="OMA" id="ARMMCEY"/>
<comment type="similarity">
    <text evidence="4 5">Belongs to the intermediate filament family.</text>
</comment>
<feature type="domain" description="IF rod" evidence="8">
    <location>
        <begin position="142"/>
        <end position="455"/>
    </location>
</feature>
<dbReference type="GO" id="GO:0031424">
    <property type="term" value="P:keratinization"/>
    <property type="evidence" value="ECO:0000318"/>
    <property type="project" value="GO_Central"/>
</dbReference>
<dbReference type="PROSITE" id="PS51842">
    <property type="entry name" value="IF_ROD_2"/>
    <property type="match status" value="1"/>
</dbReference>
<keyword evidence="1" id="KW-0416">Keratin</keyword>
<accession>F7G572</accession>
<evidence type="ECO:0000256" key="4">
    <source>
        <dbReference type="ARBA" id="ARBA00061646"/>
    </source>
</evidence>
<dbReference type="PANTHER" id="PTHR45616">
    <property type="entry name" value="GATA-TYPE DOMAIN-CONTAINING PROTEIN"/>
    <property type="match status" value="1"/>
</dbReference>
<evidence type="ECO:0000256" key="1">
    <source>
        <dbReference type="ARBA" id="ARBA00022744"/>
    </source>
</evidence>
<dbReference type="GeneTree" id="ENSGT00940000161853"/>
<dbReference type="eggNOG" id="ENOG502SK67">
    <property type="taxonomic scope" value="Eukaryota"/>
</dbReference>
<dbReference type="Pfam" id="PF16208">
    <property type="entry name" value="Keratin_2_head"/>
    <property type="match status" value="1"/>
</dbReference>
<proteinExistence type="inferred from homology"/>
<dbReference type="SUPFAM" id="SSF64593">
    <property type="entry name" value="Intermediate filament protein, coiled coil region"/>
    <property type="match status" value="3"/>
</dbReference>
<keyword evidence="2 5" id="KW-0403">Intermediate filament</keyword>
<dbReference type="PRINTS" id="PR01276">
    <property type="entry name" value="TYPE2KERATIN"/>
</dbReference>
<dbReference type="InterPro" id="IPR003054">
    <property type="entry name" value="Keratin_II"/>
</dbReference>
<name>F7G572_ORNAN</name>
<reference evidence="9" key="3">
    <citation type="submission" date="2025-09" db="UniProtKB">
        <authorList>
            <consortium name="Ensembl"/>
        </authorList>
    </citation>
    <scope>IDENTIFICATION</scope>
    <source>
        <strain evidence="9">Glennie</strain>
    </source>
</reference>
<dbReference type="Gene3D" id="1.20.5.170">
    <property type="match status" value="1"/>
</dbReference>
<reference evidence="9 10" key="1">
    <citation type="journal article" date="2008" name="Nature">
        <title>Genome analysis of the platypus reveals unique signatures of evolution.</title>
        <authorList>
            <person name="Warren W.C."/>
            <person name="Hillier L.W."/>
            <person name="Marshall Graves J.A."/>
            <person name="Birney E."/>
            <person name="Ponting C.P."/>
            <person name="Grutzner F."/>
            <person name="Belov K."/>
            <person name="Miller W."/>
            <person name="Clarke L."/>
            <person name="Chinwalla A.T."/>
            <person name="Yang S.P."/>
            <person name="Heger A."/>
            <person name="Locke D.P."/>
            <person name="Miethke P."/>
            <person name="Waters P.D."/>
            <person name="Veyrunes F."/>
            <person name="Fulton L."/>
            <person name="Fulton B."/>
            <person name="Graves T."/>
            <person name="Wallis J."/>
            <person name="Puente X.S."/>
            <person name="Lopez-Otin C."/>
            <person name="Ordonez G.R."/>
            <person name="Eichler E.E."/>
            <person name="Chen L."/>
            <person name="Cheng Z."/>
            <person name="Deakin J.E."/>
            <person name="Alsop A."/>
            <person name="Thompson K."/>
            <person name="Kirby P."/>
            <person name="Papenfuss A.T."/>
            <person name="Wakefield M.J."/>
            <person name="Olender T."/>
            <person name="Lancet D."/>
            <person name="Huttley G.A."/>
            <person name="Smit A.F."/>
            <person name="Pask A."/>
            <person name="Temple-Smith P."/>
            <person name="Batzer M.A."/>
            <person name="Walker J.A."/>
            <person name="Konkel M.K."/>
            <person name="Harris R.S."/>
            <person name="Whittington C.M."/>
            <person name="Wong E.S."/>
            <person name="Gemmell N.J."/>
            <person name="Buschiazzo E."/>
            <person name="Vargas Jentzsch I.M."/>
            <person name="Merkel A."/>
            <person name="Schmitz J."/>
            <person name="Zemann A."/>
            <person name="Churakov G."/>
            <person name="Kriegs J.O."/>
            <person name="Brosius J."/>
            <person name="Murchison E.P."/>
            <person name="Sachidanandam R."/>
            <person name="Smith C."/>
            <person name="Hannon G.J."/>
            <person name="Tsend-Ayush E."/>
            <person name="McMillan D."/>
            <person name="Attenborough R."/>
            <person name="Rens W."/>
            <person name="Ferguson-Smith M."/>
            <person name="Lefevre C.M."/>
            <person name="Sharp J.A."/>
            <person name="Nicholas K.R."/>
            <person name="Ray D.A."/>
            <person name="Kube M."/>
            <person name="Reinhardt R."/>
            <person name="Pringle T.H."/>
            <person name="Taylor J."/>
            <person name="Jones R.C."/>
            <person name="Nixon B."/>
            <person name="Dacheux J.L."/>
            <person name="Niwa H."/>
            <person name="Sekita Y."/>
            <person name="Huang X."/>
            <person name="Stark A."/>
            <person name="Kheradpour P."/>
            <person name="Kellis M."/>
            <person name="Flicek P."/>
            <person name="Chen Y."/>
            <person name="Webber C."/>
            <person name="Hardison R."/>
            <person name="Nelson J."/>
            <person name="Hallsworth-Pepin K."/>
            <person name="Delehaunty K."/>
            <person name="Markovic C."/>
            <person name="Minx P."/>
            <person name="Feng Y."/>
            <person name="Kremitzki C."/>
            <person name="Mitreva M."/>
            <person name="Glasscock J."/>
            <person name="Wylie T."/>
            <person name="Wohldmann P."/>
            <person name="Thiru P."/>
            <person name="Nhan M.N."/>
            <person name="Pohl C.S."/>
            <person name="Smith S.M."/>
            <person name="Hou S."/>
            <person name="Nefedov M."/>
            <person name="de Jong P.J."/>
            <person name="Renfree M.B."/>
            <person name="Mardis E.R."/>
            <person name="Wilson R.K."/>
        </authorList>
    </citation>
    <scope>NUCLEOTIDE SEQUENCE [LARGE SCALE GENOMIC DNA]</scope>
    <source>
        <strain evidence="9 10">Glennie</strain>
    </source>
</reference>
<dbReference type="GO" id="GO:0045109">
    <property type="term" value="P:intermediate filament organization"/>
    <property type="evidence" value="ECO:0000318"/>
    <property type="project" value="GO_Central"/>
</dbReference>
<dbReference type="HOGENOM" id="CLU_012560_6_1_1"/>
<dbReference type="InParanoid" id="F7G572"/>
<dbReference type="PROSITE" id="PS00226">
    <property type="entry name" value="IF_ROD_1"/>
    <property type="match status" value="1"/>
</dbReference>
<feature type="region of interest" description="Disordered" evidence="7">
    <location>
        <begin position="509"/>
        <end position="543"/>
    </location>
</feature>
<protein>
    <recommendedName>
        <fullName evidence="8">IF rod domain-containing protein</fullName>
    </recommendedName>
</protein>
<dbReference type="FunFam" id="1.20.5.170:FF:000004">
    <property type="entry name" value="Keratin, type II cytoskeletal 5"/>
    <property type="match status" value="1"/>
</dbReference>
<dbReference type="Pfam" id="PF00038">
    <property type="entry name" value="Filament"/>
    <property type="match status" value="1"/>
</dbReference>
<dbReference type="Gene3D" id="1.20.5.500">
    <property type="entry name" value="Single helix bin"/>
    <property type="match status" value="1"/>
</dbReference>
<keyword evidence="10" id="KW-1185">Reference proteome</keyword>
<dbReference type="AlphaFoldDB" id="F7G572"/>
<dbReference type="InterPro" id="IPR018039">
    <property type="entry name" value="IF_conserved"/>
</dbReference>
<organism evidence="9 10">
    <name type="scientific">Ornithorhynchus anatinus</name>
    <name type="common">Duckbill platypus</name>
    <dbReference type="NCBI Taxonomy" id="9258"/>
    <lineage>
        <taxon>Eukaryota</taxon>
        <taxon>Metazoa</taxon>
        <taxon>Chordata</taxon>
        <taxon>Craniata</taxon>
        <taxon>Vertebrata</taxon>
        <taxon>Euteleostomi</taxon>
        <taxon>Mammalia</taxon>
        <taxon>Monotremata</taxon>
        <taxon>Ornithorhynchidae</taxon>
        <taxon>Ornithorhynchus</taxon>
    </lineage>
</organism>
<feature type="coiled-coil region" evidence="6">
    <location>
        <begin position="353"/>
        <end position="433"/>
    </location>
</feature>
<dbReference type="GO" id="GO:0045095">
    <property type="term" value="C:keratin filament"/>
    <property type="evidence" value="ECO:0000318"/>
    <property type="project" value="GO_Central"/>
</dbReference>
<sequence length="543" mass="58459">ISMSRQFTYKSGVPGKGGFSGCSAVLPGGRGASSGSYRAGPKAAGAAGVVGGFGSRSLYSLGGTRSISLNVAGGGGGAGGYGPGRVRASGFAGSMFGSVALGPACPSSCPPGGIHQVTVNQSLLQPLDVKVDPEIQKVRTQEREQIKVLNNKFASFIDKVRFLEQQNQVLETKWDLLQQLDLSNCKNNLEPIFEGYISNLRRQVEGLNGDRVRLDSELRSMRDLVEDFKKRYEEEINKRTAAENEFVVLKKDVDAAYTNKVELQAKVDSLDGEIKFLKCLYEGEIAQIQSHISDTSVILSMDNNRDLDLDSIIDEVRVQYEDIALKSKAEAEALYQTKFQELQLAAGRHGDDLKHTKNEISELSRLIQRIRLEIENAKKQCANLETAIADAEQRGDCALKDARAKMDELEGALHSAKEELARLLRDYQELMSVKLALDIEIATYRKLLEGEECRMSGEYSNSVSISVISSSTATSAGGFGLSSASAYGYRPGSAGGGFGGCVTGGGSCTPRGDVRTSKGSAGEFKDTLTKAPALSSPTKKTTR</sequence>
<evidence type="ECO:0000256" key="7">
    <source>
        <dbReference type="SAM" id="MobiDB-lite"/>
    </source>
</evidence>
<gene>
    <name evidence="9" type="primary">LOC100092881</name>
</gene>
<dbReference type="InterPro" id="IPR032444">
    <property type="entry name" value="Keratin_2_head"/>
</dbReference>
<dbReference type="FunFam" id="1.20.5.500:FF:000001">
    <property type="entry name" value="Type II keratin 23"/>
    <property type="match status" value="1"/>
</dbReference>
<evidence type="ECO:0000256" key="5">
    <source>
        <dbReference type="RuleBase" id="RU000685"/>
    </source>
</evidence>
<evidence type="ECO:0000259" key="8">
    <source>
        <dbReference type="PROSITE" id="PS51842"/>
    </source>
</evidence>
<dbReference type="SMART" id="SM01391">
    <property type="entry name" value="Filament"/>
    <property type="match status" value="1"/>
</dbReference>
<dbReference type="FunCoup" id="F7G572">
    <property type="interactions" value="251"/>
</dbReference>